<dbReference type="Gene3D" id="3.60.40.10">
    <property type="entry name" value="PPM-type phosphatase domain"/>
    <property type="match status" value="1"/>
</dbReference>
<evidence type="ECO:0000313" key="3">
    <source>
        <dbReference type="EMBL" id="ROV87748.1"/>
    </source>
</evidence>
<feature type="compositionally biased region" description="Basic and acidic residues" evidence="2">
    <location>
        <begin position="84"/>
        <end position="97"/>
    </location>
</feature>
<comment type="cofactor">
    <cofactor evidence="1">
        <name>Mn(2+)</name>
        <dbReference type="ChEBI" id="CHEBI:29035"/>
    </cofactor>
</comment>
<dbReference type="EMBL" id="LJZO01000076">
    <property type="protein sequence ID" value="ROV87748.1"/>
    <property type="molecule type" value="Genomic_DNA"/>
</dbReference>
<dbReference type="OrthoDB" id="25675at2759"/>
<dbReference type="PANTHER" id="PTHR12320">
    <property type="entry name" value="PROTEIN PHOSPHATASE 2C"/>
    <property type="match status" value="1"/>
</dbReference>
<dbReference type="Proteomes" id="UP000284375">
    <property type="component" value="Unassembled WGS sequence"/>
</dbReference>
<comment type="catalytic activity">
    <reaction evidence="1">
        <text>O-phospho-L-threonyl-[protein] + H2O = L-threonyl-[protein] + phosphate</text>
        <dbReference type="Rhea" id="RHEA:47004"/>
        <dbReference type="Rhea" id="RHEA-COMP:11060"/>
        <dbReference type="Rhea" id="RHEA-COMP:11605"/>
        <dbReference type="ChEBI" id="CHEBI:15377"/>
        <dbReference type="ChEBI" id="CHEBI:30013"/>
        <dbReference type="ChEBI" id="CHEBI:43474"/>
        <dbReference type="ChEBI" id="CHEBI:61977"/>
        <dbReference type="EC" id="3.1.3.16"/>
    </reaction>
</comment>
<evidence type="ECO:0000313" key="4">
    <source>
        <dbReference type="Proteomes" id="UP000284375"/>
    </source>
</evidence>
<dbReference type="InterPro" id="IPR039123">
    <property type="entry name" value="PPTC7"/>
</dbReference>
<dbReference type="EC" id="3.1.3.16" evidence="1"/>
<keyword evidence="4" id="KW-1185">Reference proteome</keyword>
<comment type="cofactor">
    <cofactor evidence="1">
        <name>Mg(2+)</name>
        <dbReference type="ChEBI" id="CHEBI:18420"/>
    </cofactor>
</comment>
<proteinExistence type="inferred from homology"/>
<comment type="similarity">
    <text evidence="1">Belongs to the PP2C family.</text>
</comment>
<comment type="catalytic activity">
    <reaction evidence="1">
        <text>O-phospho-L-seryl-[protein] + H2O = L-seryl-[protein] + phosphate</text>
        <dbReference type="Rhea" id="RHEA:20629"/>
        <dbReference type="Rhea" id="RHEA-COMP:9863"/>
        <dbReference type="Rhea" id="RHEA-COMP:11604"/>
        <dbReference type="ChEBI" id="CHEBI:15377"/>
        <dbReference type="ChEBI" id="CHEBI:29999"/>
        <dbReference type="ChEBI" id="CHEBI:43474"/>
        <dbReference type="ChEBI" id="CHEBI:83421"/>
        <dbReference type="EC" id="3.1.3.16"/>
    </reaction>
</comment>
<dbReference type="GO" id="GO:0004722">
    <property type="term" value="F:protein serine/threonine phosphatase activity"/>
    <property type="evidence" value="ECO:0007669"/>
    <property type="project" value="UniProtKB-EC"/>
</dbReference>
<dbReference type="GO" id="GO:0046872">
    <property type="term" value="F:metal ion binding"/>
    <property type="evidence" value="ECO:0007669"/>
    <property type="project" value="UniProtKB-UniRule"/>
</dbReference>
<keyword evidence="1" id="KW-0904">Protein phosphatase</keyword>
<organism evidence="3 4">
    <name type="scientific">Cytospora chrysosperma</name>
    <name type="common">Cytospora canker fungus</name>
    <name type="synonym">Sphaeria chrysosperma</name>
    <dbReference type="NCBI Taxonomy" id="252740"/>
    <lineage>
        <taxon>Eukaryota</taxon>
        <taxon>Fungi</taxon>
        <taxon>Dikarya</taxon>
        <taxon>Ascomycota</taxon>
        <taxon>Pezizomycotina</taxon>
        <taxon>Sordariomycetes</taxon>
        <taxon>Sordariomycetidae</taxon>
        <taxon>Diaporthales</taxon>
        <taxon>Cytosporaceae</taxon>
        <taxon>Cytospora</taxon>
    </lineage>
</organism>
<reference evidence="3 4" key="1">
    <citation type="submission" date="2015-09" db="EMBL/GenBank/DDBJ databases">
        <title>Host preference determinants of Valsa canker pathogens revealed by comparative genomics.</title>
        <authorList>
            <person name="Yin Z."/>
            <person name="Huang L."/>
        </authorList>
    </citation>
    <scope>NUCLEOTIDE SEQUENCE [LARGE SCALE GENOMIC DNA]</scope>
    <source>
        <strain evidence="3 4">YSFL</strain>
    </source>
</reference>
<dbReference type="PANTHER" id="PTHR12320:SF24">
    <property type="entry name" value="PROTEIN PHOSPHATASE"/>
    <property type="match status" value="1"/>
</dbReference>
<keyword evidence="1" id="KW-0479">Metal-binding</keyword>
<feature type="compositionally biased region" description="Low complexity" evidence="2">
    <location>
        <begin position="131"/>
        <end position="140"/>
    </location>
</feature>
<gene>
    <name evidence="3" type="ORF">VSDG_09714</name>
</gene>
<sequence>MRKLFLLPSPASNSSQLRQALLCSGPHAPHTSPCHSSSRPERVRPRPFSSSTGRASTTKEAPVSGRDEGSSSSSSSKPYASRLDGQEHHRQQDDDRTNPVSLPKLPYRFETGISLFAKRTPRPFPPPFLSPPSVSFSDPLSTHHQSRDRRPKVNGELIKGWTNGDDAVFASDYFICANDGVGAWSSRPRGHAGLWARLILHFWASAMNQDAVRRRRPDEPPYVPDTIAYLQRAYDQTVQATAEPDWQGTTTATGAQLFYELLDDAELARNGATTERDGVAPVLYVTNLGDSQVMVVRPSSGEMLFKTTEQWHWFDCPRQLGTNSPDTPVQNAVLDKVHIKEGDVVLALSDGVIDNLWSHEIAENVSNSLQRWQAGEAGKGPRYRAKTGGSGAMAFAAEELMLAAKKIALDPFAESPFMERAIEEGLPSEGAQVDGVED</sequence>
<comment type="caution">
    <text evidence="3">The sequence shown here is derived from an EMBL/GenBank/DDBJ whole genome shotgun (WGS) entry which is preliminary data.</text>
</comment>
<keyword evidence="1" id="KW-0464">Manganese</keyword>
<dbReference type="InterPro" id="IPR036457">
    <property type="entry name" value="PPM-type-like_dom_sf"/>
</dbReference>
<feature type="region of interest" description="Disordered" evidence="2">
    <location>
        <begin position="1"/>
        <end position="104"/>
    </location>
</feature>
<dbReference type="AlphaFoldDB" id="A0A423VA96"/>
<protein>
    <recommendedName>
        <fullName evidence="1">Protein phosphatase</fullName>
        <ecNumber evidence="1">3.1.3.16</ecNumber>
    </recommendedName>
</protein>
<feature type="region of interest" description="Disordered" evidence="2">
    <location>
        <begin position="124"/>
        <end position="151"/>
    </location>
</feature>
<keyword evidence="1" id="KW-0460">Magnesium</keyword>
<keyword evidence="1" id="KW-0378">Hydrolase</keyword>
<accession>A0A423VA96</accession>
<dbReference type="STRING" id="252740.A0A423VA96"/>
<dbReference type="SUPFAM" id="SSF81606">
    <property type="entry name" value="PP2C-like"/>
    <property type="match status" value="1"/>
</dbReference>
<dbReference type="FunFam" id="3.60.40.10:FF:000118">
    <property type="entry name" value="Phosphatase 2C-like domain-containing protein"/>
    <property type="match status" value="1"/>
</dbReference>
<name>A0A423VA96_CYTCH</name>
<evidence type="ECO:0000256" key="1">
    <source>
        <dbReference type="RuleBase" id="RU366020"/>
    </source>
</evidence>
<evidence type="ECO:0000256" key="2">
    <source>
        <dbReference type="SAM" id="MobiDB-lite"/>
    </source>
</evidence>